<dbReference type="InterPro" id="IPR010260">
    <property type="entry name" value="AlpA"/>
</dbReference>
<evidence type="ECO:0000313" key="2">
    <source>
        <dbReference type="Proteomes" id="UP000182660"/>
    </source>
</evidence>
<reference evidence="1 2" key="1">
    <citation type="submission" date="2016-11" db="EMBL/GenBank/DDBJ databases">
        <authorList>
            <person name="Klemetsen T."/>
        </authorList>
    </citation>
    <scope>NUCLEOTIDE SEQUENCE [LARGE SCALE GENOMIC DNA]</scope>
    <source>
        <strain evidence="1">MT 2528</strain>
    </source>
</reference>
<protein>
    <submittedName>
        <fullName evidence="1">Phage transcriptional regulator, AlpA</fullName>
    </submittedName>
</protein>
<dbReference type="Pfam" id="PF05930">
    <property type="entry name" value="Phage_AlpA"/>
    <property type="match status" value="1"/>
</dbReference>
<keyword evidence="2" id="KW-1185">Reference proteome</keyword>
<dbReference type="Proteomes" id="UP000182660">
    <property type="component" value="Unassembled WGS sequence"/>
</dbReference>
<evidence type="ECO:0000313" key="1">
    <source>
        <dbReference type="EMBL" id="SGY84977.1"/>
    </source>
</evidence>
<organism evidence="1 2">
    <name type="scientific">Moritella viscosa</name>
    <dbReference type="NCBI Taxonomy" id="80854"/>
    <lineage>
        <taxon>Bacteria</taxon>
        <taxon>Pseudomonadati</taxon>
        <taxon>Pseudomonadota</taxon>
        <taxon>Gammaproteobacteria</taxon>
        <taxon>Alteromonadales</taxon>
        <taxon>Moritellaceae</taxon>
        <taxon>Moritella</taxon>
    </lineage>
</organism>
<name>A0ABY1HBT2_9GAMM</name>
<sequence length="43" mass="4616">MSQGEFPKSISLGARAIGWLEADINQWLEDKITASKNASGSHA</sequence>
<dbReference type="EMBL" id="FPLJ01000021">
    <property type="protein sequence ID" value="SGY84977.1"/>
    <property type="molecule type" value="Genomic_DNA"/>
</dbReference>
<gene>
    <name evidence="1" type="ORF">MT2528_0763</name>
</gene>
<dbReference type="Gene3D" id="1.10.238.160">
    <property type="match status" value="1"/>
</dbReference>
<proteinExistence type="predicted"/>
<comment type="caution">
    <text evidence="1">The sequence shown here is derived from an EMBL/GenBank/DDBJ whole genome shotgun (WGS) entry which is preliminary data.</text>
</comment>
<accession>A0ABY1HBT2</accession>